<dbReference type="Proteomes" id="UP000092445">
    <property type="component" value="Unassembled WGS sequence"/>
</dbReference>
<proteinExistence type="predicted"/>
<sequence length="321" mass="37627">MSLSSKLLKCKLMLRNMVQGALNTSNKSTWSLPNSWIGKKIETYPDLKMVLEDKSIYEEKNPAFATSSYKHTDGIIAPYLMCWNERFERNLRNSKDEPNKVRCKKEKEESKLDFRKSMYEILSDYTKLQAAPRLDDVHYKTKRNQRNPWVEREFVQKKNICWDFVNTSNLMNLIDPKPDSVKKEKPTVTASAYDSRKMYHLLKSNVQFAPFTVKTKGRSMDSKIPVPCCPKTTKYISCRKFTRTSNHNSKREMCPTPSFSECSPCVPITTKDLRRRKIDDYGLCDTTKHLAMKDRFKLPPPYSPTYVWDINKLKEFQPYGM</sequence>
<reference evidence="2" key="1">
    <citation type="submission" date="2014-03" db="EMBL/GenBank/DDBJ databases">
        <authorList>
            <person name="Aksoy S."/>
            <person name="Warren W."/>
            <person name="Wilson R.K."/>
        </authorList>
    </citation>
    <scope>NUCLEOTIDE SEQUENCE [LARGE SCALE GENOMIC DNA]</scope>
    <source>
        <strain evidence="2">IAEA</strain>
    </source>
</reference>
<organism evidence="1 2">
    <name type="scientific">Glossina pallidipes</name>
    <name type="common">Tsetse fly</name>
    <dbReference type="NCBI Taxonomy" id="7398"/>
    <lineage>
        <taxon>Eukaryota</taxon>
        <taxon>Metazoa</taxon>
        <taxon>Ecdysozoa</taxon>
        <taxon>Arthropoda</taxon>
        <taxon>Hexapoda</taxon>
        <taxon>Insecta</taxon>
        <taxon>Pterygota</taxon>
        <taxon>Neoptera</taxon>
        <taxon>Endopterygota</taxon>
        <taxon>Diptera</taxon>
        <taxon>Brachycera</taxon>
        <taxon>Muscomorpha</taxon>
        <taxon>Hippoboscoidea</taxon>
        <taxon>Glossinidae</taxon>
        <taxon>Glossina</taxon>
    </lineage>
</organism>
<protein>
    <submittedName>
        <fullName evidence="1">Uncharacterized protein</fullName>
    </submittedName>
</protein>
<dbReference type="EnsemblMetazoa" id="GPAI039776-RA">
    <property type="protein sequence ID" value="GPAI039776-PA"/>
    <property type="gene ID" value="GPAI039776"/>
</dbReference>
<evidence type="ECO:0000313" key="2">
    <source>
        <dbReference type="Proteomes" id="UP000092445"/>
    </source>
</evidence>
<dbReference type="AlphaFoldDB" id="A0A1B0AAZ3"/>
<dbReference type="VEuPathDB" id="VectorBase:GPAI039776"/>
<evidence type="ECO:0000313" key="1">
    <source>
        <dbReference type="EnsemblMetazoa" id="GPAI039776-PA"/>
    </source>
</evidence>
<accession>A0A1B0AAZ3</accession>
<keyword evidence="2" id="KW-1185">Reference proteome</keyword>
<reference evidence="1" key="2">
    <citation type="submission" date="2020-05" db="UniProtKB">
        <authorList>
            <consortium name="EnsemblMetazoa"/>
        </authorList>
    </citation>
    <scope>IDENTIFICATION</scope>
    <source>
        <strain evidence="1">IAEA</strain>
    </source>
</reference>
<name>A0A1B0AAZ3_GLOPL</name>